<accession>A0A820R9K1</accession>
<reference evidence="1" key="1">
    <citation type="submission" date="2021-02" db="EMBL/GenBank/DDBJ databases">
        <authorList>
            <person name="Nowell W R."/>
        </authorList>
    </citation>
    <scope>NUCLEOTIDE SEQUENCE</scope>
</reference>
<comment type="caution">
    <text evidence="1">The sequence shown here is derived from an EMBL/GenBank/DDBJ whole genome shotgun (WGS) entry which is preliminary data.</text>
</comment>
<sequence length="124" mass="13813">TFANNISDETPLVVESEIPTDTINETSFQPSAIESTNIDFEAVESTVDPNTIDEVGAATPSTLTNHEAMPPLISSTWLKGMLINTKSLPELFKVIEKLNFNLTLSNRYLQELSQHYVKKLDETQ</sequence>
<evidence type="ECO:0000313" key="1">
    <source>
        <dbReference type="EMBL" id="CAF4435316.1"/>
    </source>
</evidence>
<gene>
    <name evidence="1" type="ORF">KXQ929_LOCUS53037</name>
</gene>
<feature type="non-terminal residue" evidence="1">
    <location>
        <position position="1"/>
    </location>
</feature>
<evidence type="ECO:0000313" key="2">
    <source>
        <dbReference type="Proteomes" id="UP000663868"/>
    </source>
</evidence>
<dbReference type="Proteomes" id="UP000663868">
    <property type="component" value="Unassembled WGS sequence"/>
</dbReference>
<dbReference type="AlphaFoldDB" id="A0A820R9K1"/>
<dbReference type="EMBL" id="CAJOBB010029227">
    <property type="protein sequence ID" value="CAF4435316.1"/>
    <property type="molecule type" value="Genomic_DNA"/>
</dbReference>
<protein>
    <submittedName>
        <fullName evidence="1">Uncharacterized protein</fullName>
    </submittedName>
</protein>
<organism evidence="1 2">
    <name type="scientific">Adineta steineri</name>
    <dbReference type="NCBI Taxonomy" id="433720"/>
    <lineage>
        <taxon>Eukaryota</taxon>
        <taxon>Metazoa</taxon>
        <taxon>Spiralia</taxon>
        <taxon>Gnathifera</taxon>
        <taxon>Rotifera</taxon>
        <taxon>Eurotatoria</taxon>
        <taxon>Bdelloidea</taxon>
        <taxon>Adinetida</taxon>
        <taxon>Adinetidae</taxon>
        <taxon>Adineta</taxon>
    </lineage>
</organism>
<proteinExistence type="predicted"/>
<name>A0A820R9K1_9BILA</name>